<dbReference type="PANTHER" id="PTHR22916">
    <property type="entry name" value="GLYCOSYLTRANSFERASE"/>
    <property type="match status" value="1"/>
</dbReference>
<sequence>MDYDLPSFSIILETENLANADLKGLSRSLSSLAAQDPAPTYANEVILIDSGNTPTEVLKELCCLYPWVKIHEAQAGIGYYQSKMLGAKLATGEIIVYYDSDCVYAHQWLKTILQPFLQSKDVQIVAGETVTNNVGIYGTAMAMTYIFPPFSGQQELTSTKQYFLNNVAFRQDFLLRYPIPTQLPLYRGNCVIHAHHIREQGIIIWQQPQARAFHAPPNGVSHFFWRFLLIGHDYYWQRRLLRPGKKQTKIDDLSMNGIGGKLQIFRDRIHKLVANDLRHLFFLPLAIPIMIASALLIYLGFLITTWKPNYLLAQYNKLLEESQRVT</sequence>
<dbReference type="CDD" id="cd00761">
    <property type="entry name" value="Glyco_tranf_GTA_type"/>
    <property type="match status" value="1"/>
</dbReference>
<dbReference type="AlphaFoldDB" id="A0A8J7Z6P7"/>
<comment type="caution">
    <text evidence="3">The sequence shown here is derived from an EMBL/GenBank/DDBJ whole genome shotgun (WGS) entry which is preliminary data.</text>
</comment>
<keyword evidence="4" id="KW-1185">Reference proteome</keyword>
<dbReference type="RefSeq" id="WP_162424701.1">
    <property type="nucleotide sequence ID" value="NZ_WVIE01000026.1"/>
</dbReference>
<gene>
    <name evidence="3" type="ORF">GS601_18070</name>
</gene>
<organism evidence="3 4">
    <name type="scientific">Myxacorys almedinensis A</name>
    <dbReference type="NCBI Taxonomy" id="2690445"/>
    <lineage>
        <taxon>Bacteria</taxon>
        <taxon>Bacillati</taxon>
        <taxon>Cyanobacteriota</taxon>
        <taxon>Cyanophyceae</taxon>
        <taxon>Leptolyngbyales</taxon>
        <taxon>Leptolyngbyaceae</taxon>
        <taxon>Myxacorys</taxon>
        <taxon>Myxacorys almedinensis</taxon>
    </lineage>
</organism>
<proteinExistence type="predicted"/>
<dbReference type="InterPro" id="IPR029044">
    <property type="entry name" value="Nucleotide-diphossugar_trans"/>
</dbReference>
<evidence type="ECO:0000313" key="3">
    <source>
        <dbReference type="EMBL" id="NDJ19171.1"/>
    </source>
</evidence>
<dbReference type="EMBL" id="WVIE01000026">
    <property type="protein sequence ID" value="NDJ19171.1"/>
    <property type="molecule type" value="Genomic_DNA"/>
</dbReference>
<dbReference type="InterPro" id="IPR001173">
    <property type="entry name" value="Glyco_trans_2-like"/>
</dbReference>
<evidence type="ECO:0000313" key="4">
    <source>
        <dbReference type="Proteomes" id="UP000646053"/>
    </source>
</evidence>
<keyword evidence="1" id="KW-0472">Membrane</keyword>
<protein>
    <submittedName>
        <fullName evidence="3">Glycosyltransferase</fullName>
    </submittedName>
</protein>
<dbReference type="PANTHER" id="PTHR22916:SF64">
    <property type="entry name" value="TRANSFERASE, PUTATIVE-RELATED"/>
    <property type="match status" value="1"/>
</dbReference>
<reference evidence="3" key="1">
    <citation type="submission" date="2019-12" db="EMBL/GenBank/DDBJ databases">
        <title>High-Quality draft genome sequences of three cyanobacteria isolated from the limestone walls of the Old Cathedral of Coimbra.</title>
        <authorList>
            <person name="Tiago I."/>
            <person name="Soares F."/>
            <person name="Portugal A."/>
        </authorList>
    </citation>
    <scope>NUCLEOTIDE SEQUENCE</scope>
    <source>
        <strain evidence="3">A</strain>
    </source>
</reference>
<accession>A0A8J7Z6P7</accession>
<dbReference type="Gene3D" id="3.90.550.10">
    <property type="entry name" value="Spore Coat Polysaccharide Biosynthesis Protein SpsA, Chain A"/>
    <property type="match status" value="1"/>
</dbReference>
<keyword evidence="1" id="KW-1133">Transmembrane helix</keyword>
<name>A0A8J7Z6P7_9CYAN</name>
<evidence type="ECO:0000256" key="1">
    <source>
        <dbReference type="SAM" id="Phobius"/>
    </source>
</evidence>
<dbReference type="Proteomes" id="UP000646053">
    <property type="component" value="Unassembled WGS sequence"/>
</dbReference>
<dbReference type="SUPFAM" id="SSF53448">
    <property type="entry name" value="Nucleotide-diphospho-sugar transferases"/>
    <property type="match status" value="1"/>
</dbReference>
<evidence type="ECO:0000259" key="2">
    <source>
        <dbReference type="Pfam" id="PF00535"/>
    </source>
</evidence>
<keyword evidence="1" id="KW-0812">Transmembrane</keyword>
<feature type="transmembrane region" description="Helical" evidence="1">
    <location>
        <begin position="280"/>
        <end position="303"/>
    </location>
</feature>
<dbReference type="Pfam" id="PF00535">
    <property type="entry name" value="Glycos_transf_2"/>
    <property type="match status" value="1"/>
</dbReference>
<feature type="domain" description="Glycosyltransferase 2-like" evidence="2">
    <location>
        <begin position="23"/>
        <end position="143"/>
    </location>
</feature>